<keyword evidence="2" id="KW-1185">Reference proteome</keyword>
<organism evidence="1 2">
    <name type="scientific">Massilia psychrophila</name>
    <dbReference type="NCBI Taxonomy" id="1603353"/>
    <lineage>
        <taxon>Bacteria</taxon>
        <taxon>Pseudomonadati</taxon>
        <taxon>Pseudomonadota</taxon>
        <taxon>Betaproteobacteria</taxon>
        <taxon>Burkholderiales</taxon>
        <taxon>Oxalobacteraceae</taxon>
        <taxon>Telluria group</taxon>
        <taxon>Massilia</taxon>
    </lineage>
</organism>
<protein>
    <submittedName>
        <fullName evidence="1">Uncharacterized protein</fullName>
    </submittedName>
</protein>
<accession>A0A2G8SYP8</accession>
<evidence type="ECO:0000313" key="2">
    <source>
        <dbReference type="Proteomes" id="UP000228593"/>
    </source>
</evidence>
<proteinExistence type="predicted"/>
<sequence>MLHMISPGRYDDVAAIVGDVEALLKLRNALDDAILTGTGGTFLFQSDGEGYSFAIVRVEDMYPVHTTYAGEINPVRSGRETVSLRGVPNFLQALCKAALLSALPIPRFLEPKQST</sequence>
<reference evidence="1 2" key="1">
    <citation type="submission" date="2017-10" db="EMBL/GenBank/DDBJ databases">
        <title>Massilia psychrophilum sp. nov., a novel purple-pigmented bacterium isolated from Tianshan glacier, Xinjiang Municipality, China.</title>
        <authorList>
            <person name="Wang H."/>
        </authorList>
    </citation>
    <scope>NUCLEOTIDE SEQUENCE [LARGE SCALE GENOMIC DNA]</scope>
    <source>
        <strain evidence="1 2">JCM 30813</strain>
    </source>
</reference>
<comment type="caution">
    <text evidence="1">The sequence shown here is derived from an EMBL/GenBank/DDBJ whole genome shotgun (WGS) entry which is preliminary data.</text>
</comment>
<dbReference type="AlphaFoldDB" id="A0A2G8SYP8"/>
<dbReference type="Proteomes" id="UP000228593">
    <property type="component" value="Unassembled WGS sequence"/>
</dbReference>
<dbReference type="EMBL" id="PDOB01000027">
    <property type="protein sequence ID" value="PIL38874.1"/>
    <property type="molecule type" value="Genomic_DNA"/>
</dbReference>
<evidence type="ECO:0000313" key="1">
    <source>
        <dbReference type="EMBL" id="PIL38874.1"/>
    </source>
</evidence>
<gene>
    <name evidence="1" type="ORF">CR103_15710</name>
</gene>
<name>A0A2G8SYP8_9BURK</name>